<feature type="signal peptide" evidence="1">
    <location>
        <begin position="1"/>
        <end position="18"/>
    </location>
</feature>
<evidence type="ECO:0000313" key="2">
    <source>
        <dbReference type="EMBL" id="MCF0265809.1"/>
    </source>
</evidence>
<comment type="caution">
    <text evidence="2">The sequence shown here is derived from an EMBL/GenBank/DDBJ whole genome shotgun (WGS) entry which is preliminary data.</text>
</comment>
<accession>A0A8X8KDH0</accession>
<name>A0A8X8KDH0_ACIGI</name>
<reference evidence="2" key="1">
    <citation type="submission" date="2021-07" db="EMBL/GenBank/DDBJ databases">
        <authorList>
            <person name="Fernandez M."/>
            <person name="Pereira P."/>
            <person name="Torres Tejerizo G.A."/>
            <person name="Gonzalez P."/>
            <person name="Agostini E."/>
        </authorList>
    </citation>
    <scope>NUCLEOTIDE SEQUENCE</scope>
    <source>
        <strain evidence="2">SFC 500-1A</strain>
    </source>
</reference>
<dbReference type="EMBL" id="JAHWXT010000005">
    <property type="protein sequence ID" value="MCF0265809.1"/>
    <property type="molecule type" value="Genomic_DNA"/>
</dbReference>
<evidence type="ECO:0000313" key="3">
    <source>
        <dbReference type="Proteomes" id="UP000887320"/>
    </source>
</evidence>
<dbReference type="AlphaFoldDB" id="A0A8X8KDH0"/>
<protein>
    <recommendedName>
        <fullName evidence="4">Periplasmic protein</fullName>
    </recommendedName>
</protein>
<gene>
    <name evidence="2" type="ORF">KW868_15280</name>
</gene>
<keyword evidence="1" id="KW-0732">Signal</keyword>
<evidence type="ECO:0008006" key="4">
    <source>
        <dbReference type="Google" id="ProtNLM"/>
    </source>
</evidence>
<sequence>MKNLLILISALTATSAFADNLNANELKDVQSVIKLFKNKNITAISNNITYPLHREEPIPSIANATQMKQRFNQVFDTQLIQEIANSKLSQWESMGWRGVMLNGGTIWLDGHKIKAINYSSDAEQKYKAQLISQQKNQLHSSVKNFKTPELQFKTAKFQVRIDAMPNGKYRYASWGTKQSQAAKPDLILNQGRVEMDGSGGDHHYIFNSGTYQYVVYRNVLGSNETADVTLEVTQKGKKILSQAGTLFK</sequence>
<dbReference type="RefSeq" id="WP_234623842.1">
    <property type="nucleotide sequence ID" value="NZ_JAHWXT010000005.1"/>
</dbReference>
<evidence type="ECO:0000256" key="1">
    <source>
        <dbReference type="SAM" id="SignalP"/>
    </source>
</evidence>
<feature type="chain" id="PRO_5036456316" description="Periplasmic protein" evidence="1">
    <location>
        <begin position="19"/>
        <end position="248"/>
    </location>
</feature>
<organism evidence="2 3">
    <name type="scientific">Acinetobacter guillouiae</name>
    <name type="common">Acinetobacter genomosp. 11</name>
    <dbReference type="NCBI Taxonomy" id="106649"/>
    <lineage>
        <taxon>Bacteria</taxon>
        <taxon>Pseudomonadati</taxon>
        <taxon>Pseudomonadota</taxon>
        <taxon>Gammaproteobacteria</taxon>
        <taxon>Moraxellales</taxon>
        <taxon>Moraxellaceae</taxon>
        <taxon>Acinetobacter</taxon>
    </lineage>
</organism>
<proteinExistence type="predicted"/>
<dbReference type="Proteomes" id="UP000887320">
    <property type="component" value="Unassembled WGS sequence"/>
</dbReference>